<dbReference type="AlphaFoldDB" id="A0A818U968"/>
<sequence length="121" mass="14741">MAHVHVAYWKYLARPPLPNYPMQHQPPVRNRNNVPRHLPILHAPTFPEIYNFYEEEEEEEEEQQQYVETPFQYPVGFIPDEHSRLKHQLSMRAPAFIPLQNYYKLSFTRSSYRYFQPEYSL</sequence>
<dbReference type="Proteomes" id="UP000663864">
    <property type="component" value="Unassembled WGS sequence"/>
</dbReference>
<name>A0A818U968_9BILA</name>
<dbReference type="EMBL" id="CAJNOT010001240">
    <property type="protein sequence ID" value="CAF1169600.1"/>
    <property type="molecule type" value="Genomic_DNA"/>
</dbReference>
<dbReference type="Proteomes" id="UP000663836">
    <property type="component" value="Unassembled WGS sequence"/>
</dbReference>
<organism evidence="2 3">
    <name type="scientific">Rotaria sordida</name>
    <dbReference type="NCBI Taxonomy" id="392033"/>
    <lineage>
        <taxon>Eukaryota</taxon>
        <taxon>Metazoa</taxon>
        <taxon>Spiralia</taxon>
        <taxon>Gnathifera</taxon>
        <taxon>Rotifera</taxon>
        <taxon>Eurotatoria</taxon>
        <taxon>Bdelloidea</taxon>
        <taxon>Philodinida</taxon>
        <taxon>Philodinidae</taxon>
        <taxon>Rotaria</taxon>
    </lineage>
</organism>
<accession>A0A818U968</accession>
<evidence type="ECO:0000313" key="1">
    <source>
        <dbReference type="EMBL" id="CAF1169600.1"/>
    </source>
</evidence>
<protein>
    <submittedName>
        <fullName evidence="2">Uncharacterized protein</fullName>
    </submittedName>
</protein>
<dbReference type="EMBL" id="CAJOBD010000588">
    <property type="protein sequence ID" value="CAF3692852.1"/>
    <property type="molecule type" value="Genomic_DNA"/>
</dbReference>
<proteinExistence type="predicted"/>
<reference evidence="2" key="1">
    <citation type="submission" date="2021-02" db="EMBL/GenBank/DDBJ databases">
        <authorList>
            <person name="Nowell W R."/>
        </authorList>
    </citation>
    <scope>NUCLEOTIDE SEQUENCE</scope>
</reference>
<evidence type="ECO:0000313" key="2">
    <source>
        <dbReference type="EMBL" id="CAF3692852.1"/>
    </source>
</evidence>
<evidence type="ECO:0000313" key="3">
    <source>
        <dbReference type="Proteomes" id="UP000663836"/>
    </source>
</evidence>
<comment type="caution">
    <text evidence="2">The sequence shown here is derived from an EMBL/GenBank/DDBJ whole genome shotgun (WGS) entry which is preliminary data.</text>
</comment>
<gene>
    <name evidence="2" type="ORF">JBS370_LOCUS8973</name>
    <name evidence="1" type="ORF">ZHD862_LOCUS21139</name>
</gene>